<dbReference type="PANTHER" id="PTHR45528">
    <property type="entry name" value="SENSOR HISTIDINE KINASE CPXA"/>
    <property type="match status" value="1"/>
</dbReference>
<feature type="transmembrane region" description="Helical" evidence="12">
    <location>
        <begin position="52"/>
        <end position="73"/>
    </location>
</feature>
<evidence type="ECO:0000256" key="10">
    <source>
        <dbReference type="ARBA" id="ARBA00037219"/>
    </source>
</evidence>
<proteinExistence type="predicted"/>
<dbReference type="Pfam" id="PF00672">
    <property type="entry name" value="HAMP"/>
    <property type="match status" value="1"/>
</dbReference>
<dbReference type="CDD" id="cd00075">
    <property type="entry name" value="HATPase"/>
    <property type="match status" value="1"/>
</dbReference>
<evidence type="ECO:0000256" key="11">
    <source>
        <dbReference type="ARBA" id="ARBA00040841"/>
    </source>
</evidence>
<organism evidence="15 16">
    <name type="scientific">Clostridium estertheticum</name>
    <dbReference type="NCBI Taxonomy" id="238834"/>
    <lineage>
        <taxon>Bacteria</taxon>
        <taxon>Bacillati</taxon>
        <taxon>Bacillota</taxon>
        <taxon>Clostridia</taxon>
        <taxon>Eubacteriales</taxon>
        <taxon>Clostridiaceae</taxon>
        <taxon>Clostridium</taxon>
    </lineage>
</organism>
<evidence type="ECO:0000259" key="14">
    <source>
        <dbReference type="PROSITE" id="PS50885"/>
    </source>
</evidence>
<gene>
    <name evidence="15" type="ORF">LL038_17015</name>
</gene>
<evidence type="ECO:0000256" key="3">
    <source>
        <dbReference type="ARBA" id="ARBA00012438"/>
    </source>
</evidence>
<dbReference type="RefSeq" id="WP_216124980.1">
    <property type="nucleotide sequence ID" value="NZ_CP086239.1"/>
</dbReference>
<dbReference type="SMART" id="SM00387">
    <property type="entry name" value="HATPase_c"/>
    <property type="match status" value="1"/>
</dbReference>
<dbReference type="PANTHER" id="PTHR45528:SF11">
    <property type="entry name" value="HISTIDINE KINASE"/>
    <property type="match status" value="1"/>
</dbReference>
<dbReference type="EC" id="2.7.13.3" evidence="3"/>
<keyword evidence="6 15" id="KW-0418">Kinase</keyword>
<name>A0AA47I615_9CLOT</name>
<evidence type="ECO:0000256" key="12">
    <source>
        <dbReference type="SAM" id="Phobius"/>
    </source>
</evidence>
<keyword evidence="7" id="KW-0902">Two-component regulatory system</keyword>
<dbReference type="GO" id="GO:0005886">
    <property type="term" value="C:plasma membrane"/>
    <property type="evidence" value="ECO:0007669"/>
    <property type="project" value="TreeGrafter"/>
</dbReference>
<dbReference type="SMART" id="SM00304">
    <property type="entry name" value="HAMP"/>
    <property type="match status" value="1"/>
</dbReference>
<evidence type="ECO:0000256" key="7">
    <source>
        <dbReference type="ARBA" id="ARBA00023012"/>
    </source>
</evidence>
<feature type="domain" description="Histidine kinase" evidence="13">
    <location>
        <begin position="143"/>
        <end position="354"/>
    </location>
</feature>
<dbReference type="CDD" id="cd06225">
    <property type="entry name" value="HAMP"/>
    <property type="match status" value="1"/>
</dbReference>
<dbReference type="InterPro" id="IPR005467">
    <property type="entry name" value="His_kinase_dom"/>
</dbReference>
<evidence type="ECO:0000256" key="8">
    <source>
        <dbReference type="ARBA" id="ARBA00023026"/>
    </source>
</evidence>
<dbReference type="InterPro" id="IPR003660">
    <property type="entry name" value="HAMP_dom"/>
</dbReference>
<dbReference type="PROSITE" id="PS50109">
    <property type="entry name" value="HIS_KIN"/>
    <property type="match status" value="1"/>
</dbReference>
<keyword evidence="9 12" id="KW-0472">Membrane</keyword>
<evidence type="ECO:0000313" key="15">
    <source>
        <dbReference type="EMBL" id="WAG59330.1"/>
    </source>
</evidence>
<evidence type="ECO:0000256" key="2">
    <source>
        <dbReference type="ARBA" id="ARBA00004141"/>
    </source>
</evidence>
<reference evidence="15" key="1">
    <citation type="submission" date="2021-11" db="EMBL/GenBank/DDBJ databases">
        <title>Clostridia strains as spoilage organisms.</title>
        <authorList>
            <person name="Wambui J."/>
            <person name="Stevens M.J.A."/>
            <person name="Stephan R."/>
        </authorList>
    </citation>
    <scope>NUCLEOTIDE SEQUENCE</scope>
    <source>
        <strain evidence="15">CF009</strain>
    </source>
</reference>
<dbReference type="InterPro" id="IPR003661">
    <property type="entry name" value="HisK_dim/P_dom"/>
</dbReference>
<comment type="subcellular location">
    <subcellularLocation>
        <location evidence="2">Membrane</location>
        <topology evidence="2">Multi-pass membrane protein</topology>
    </subcellularLocation>
</comment>
<feature type="transmembrane region" description="Helical" evidence="12">
    <location>
        <begin position="20"/>
        <end position="40"/>
    </location>
</feature>
<evidence type="ECO:0000256" key="1">
    <source>
        <dbReference type="ARBA" id="ARBA00000085"/>
    </source>
</evidence>
<dbReference type="Pfam" id="PF00512">
    <property type="entry name" value="HisKA"/>
    <property type="match status" value="1"/>
</dbReference>
<keyword evidence="12" id="KW-0812">Transmembrane</keyword>
<dbReference type="AlphaFoldDB" id="A0AA47I615"/>
<keyword evidence="4" id="KW-0597">Phosphoprotein</keyword>
<sequence length="354" mass="40329">MKVEYEEQKDNRINSRRSFVKEYLIVFAVVLWCCSGSVLIFNAQMQQNADPWFMVLIGSSYVLFIGVVVYVGIKILIRSSFTKPIHEIRKVARKVAEGDFTVRVHSQRKDDKKDEVEILIDDFNKMIEELASIETLKGDFITNISHEIKTPLAVIQNYASVMKKESLPIDKRMEYTDTILVASKKLSTLVTTVLKLNKLDNQEIIKKNTYSLDEQLRCSILALEEKFEEKDVMLDVELDEVMITTDENLMEMVWNNLLTNSIKFTESKGTVRIKLKKENGKIIVSISDTGCGMSKKTVEHVFDRFYQGDTSHSSIGNGLGLSLVKRIIDLVEGKINVDSECGKGTEFTVILTEN</sequence>
<dbReference type="InterPro" id="IPR050398">
    <property type="entry name" value="HssS/ArlS-like"/>
</dbReference>
<comment type="function">
    <text evidence="10">Member of the two-component regulatory system HssS/HssR involved in intracellular heme homeostasis and tempering of staphylococcal virulence. HssS functions as a heme sensor histidine kinase which is autophosphorylated at a histidine residue and transfers its phosphate group to an aspartate residue of HssR. HssR/HssS activates the expression of hrtAB, an efflux pump, in response to extracellular heme, hemin, hemoglobin or blood.</text>
</comment>
<protein>
    <recommendedName>
        <fullName evidence="11">Heme sensor protein HssS</fullName>
        <ecNumber evidence="3">2.7.13.3</ecNumber>
    </recommendedName>
</protein>
<accession>A0AA47I615</accession>
<dbReference type="EMBL" id="CP086239">
    <property type="protein sequence ID" value="WAG59330.1"/>
    <property type="molecule type" value="Genomic_DNA"/>
</dbReference>
<dbReference type="SMART" id="SM00388">
    <property type="entry name" value="HisKA"/>
    <property type="match status" value="1"/>
</dbReference>
<evidence type="ECO:0000256" key="6">
    <source>
        <dbReference type="ARBA" id="ARBA00022777"/>
    </source>
</evidence>
<dbReference type="CDD" id="cd00082">
    <property type="entry name" value="HisKA"/>
    <property type="match status" value="1"/>
</dbReference>
<dbReference type="FunFam" id="3.30.565.10:FF:000006">
    <property type="entry name" value="Sensor histidine kinase WalK"/>
    <property type="match status" value="1"/>
</dbReference>
<keyword evidence="5" id="KW-0808">Transferase</keyword>
<comment type="catalytic activity">
    <reaction evidence="1">
        <text>ATP + protein L-histidine = ADP + protein N-phospho-L-histidine.</text>
        <dbReference type="EC" id="2.7.13.3"/>
    </reaction>
</comment>
<evidence type="ECO:0000256" key="5">
    <source>
        <dbReference type="ARBA" id="ARBA00022679"/>
    </source>
</evidence>
<dbReference type="GO" id="GO:0000155">
    <property type="term" value="F:phosphorelay sensor kinase activity"/>
    <property type="evidence" value="ECO:0007669"/>
    <property type="project" value="InterPro"/>
</dbReference>
<dbReference type="InterPro" id="IPR003594">
    <property type="entry name" value="HATPase_dom"/>
</dbReference>
<evidence type="ECO:0000313" key="16">
    <source>
        <dbReference type="Proteomes" id="UP001164733"/>
    </source>
</evidence>
<dbReference type="PROSITE" id="PS50885">
    <property type="entry name" value="HAMP"/>
    <property type="match status" value="1"/>
</dbReference>
<dbReference type="Pfam" id="PF02518">
    <property type="entry name" value="HATPase_c"/>
    <property type="match status" value="1"/>
</dbReference>
<dbReference type="Proteomes" id="UP001164733">
    <property type="component" value="Chromosome"/>
</dbReference>
<feature type="domain" description="HAMP" evidence="14">
    <location>
        <begin position="79"/>
        <end position="135"/>
    </location>
</feature>
<evidence type="ECO:0000259" key="13">
    <source>
        <dbReference type="PROSITE" id="PS50109"/>
    </source>
</evidence>
<evidence type="ECO:0000256" key="4">
    <source>
        <dbReference type="ARBA" id="ARBA00022553"/>
    </source>
</evidence>
<keyword evidence="12" id="KW-1133">Transmembrane helix</keyword>
<evidence type="ECO:0000256" key="9">
    <source>
        <dbReference type="ARBA" id="ARBA00023136"/>
    </source>
</evidence>
<keyword evidence="8" id="KW-0843">Virulence</keyword>